<proteinExistence type="predicted"/>
<reference evidence="2 3" key="1">
    <citation type="submission" date="2022-08" db="EMBL/GenBank/DDBJ databases">
        <title>Paenibacillus endoradicis sp. nov., Paenibacillus radicibacter sp. nov and Paenibacillus pararadicis sp. nov., three cold-adapted plant growth-promoting bacteria isolated from root of Larix gmelinii in Great Khingan.</title>
        <authorList>
            <person name="Xue H."/>
        </authorList>
    </citation>
    <scope>NUCLEOTIDE SEQUENCE [LARGE SCALE GENOMIC DNA]</scope>
    <source>
        <strain evidence="2 3">N5-1-1-5</strain>
    </source>
</reference>
<dbReference type="Pfam" id="PF10990">
    <property type="entry name" value="DUF2809"/>
    <property type="match status" value="1"/>
</dbReference>
<evidence type="ECO:0000313" key="3">
    <source>
        <dbReference type="Proteomes" id="UP001300012"/>
    </source>
</evidence>
<feature type="transmembrane region" description="Helical" evidence="1">
    <location>
        <begin position="7"/>
        <end position="27"/>
    </location>
</feature>
<keyword evidence="1" id="KW-0812">Transmembrane</keyword>
<dbReference type="InterPro" id="IPR021257">
    <property type="entry name" value="DUF2809"/>
</dbReference>
<comment type="caution">
    <text evidence="2">The sequence shown here is derived from an EMBL/GenBank/DDBJ whole genome shotgun (WGS) entry which is preliminary data.</text>
</comment>
<dbReference type="Proteomes" id="UP001300012">
    <property type="component" value="Unassembled WGS sequence"/>
</dbReference>
<evidence type="ECO:0000313" key="2">
    <source>
        <dbReference type="EMBL" id="MCR8631707.1"/>
    </source>
</evidence>
<dbReference type="EMBL" id="JANQBD010000007">
    <property type="protein sequence ID" value="MCR8631707.1"/>
    <property type="molecule type" value="Genomic_DNA"/>
</dbReference>
<keyword evidence="1" id="KW-1133">Transmembrane helix</keyword>
<accession>A0ABT1YFK3</accession>
<feature type="transmembrane region" description="Helical" evidence="1">
    <location>
        <begin position="63"/>
        <end position="81"/>
    </location>
</feature>
<evidence type="ECO:0000256" key="1">
    <source>
        <dbReference type="SAM" id="Phobius"/>
    </source>
</evidence>
<feature type="transmembrane region" description="Helical" evidence="1">
    <location>
        <begin position="108"/>
        <end position="126"/>
    </location>
</feature>
<keyword evidence="3" id="KW-1185">Reference proteome</keyword>
<gene>
    <name evidence="2" type="ORF">NV381_10875</name>
</gene>
<organism evidence="2 3">
    <name type="scientific">Paenibacillus radicis</name>
    <name type="common">ex Xue et al. 2023</name>
    <dbReference type="NCBI Taxonomy" id="2972489"/>
    <lineage>
        <taxon>Bacteria</taxon>
        <taxon>Bacillati</taxon>
        <taxon>Bacillota</taxon>
        <taxon>Bacilli</taxon>
        <taxon>Bacillales</taxon>
        <taxon>Paenibacillaceae</taxon>
        <taxon>Paenibacillus</taxon>
    </lineage>
</organism>
<sequence length="130" mass="14828">MILLRDRIVYLIAVCATIVLGLGSRAYSDLLPVFVSRNFGDGLWASMIYFGIRVWTVNKKLSLAFILSFLFCFAIEFSQLYQAEWINGIRSSLIGSLILGRGFLVEDLIRYSIGILISFLIDRYGFKRVK</sequence>
<protein>
    <submittedName>
        <fullName evidence="2">DUF2809 domain-containing protein</fullName>
    </submittedName>
</protein>
<feature type="transmembrane region" description="Helical" evidence="1">
    <location>
        <begin position="39"/>
        <end position="56"/>
    </location>
</feature>
<name>A0ABT1YFK3_9BACL</name>
<keyword evidence="1" id="KW-0472">Membrane</keyword>
<dbReference type="RefSeq" id="WP_258213308.1">
    <property type="nucleotide sequence ID" value="NZ_JANQBD010000007.1"/>
</dbReference>